<keyword evidence="14" id="KW-0966">Cell projection</keyword>
<name>A0A074M9X6_ERYLO</name>
<feature type="chain" id="PRO_5001698622" evidence="12">
    <location>
        <begin position="22"/>
        <end position="375"/>
    </location>
</feature>
<dbReference type="CDD" id="cd07185">
    <property type="entry name" value="OmpA_C-like"/>
    <property type="match status" value="1"/>
</dbReference>
<evidence type="ECO:0000256" key="7">
    <source>
        <dbReference type="ARBA" id="ARBA00023114"/>
    </source>
</evidence>
<evidence type="ECO:0000256" key="9">
    <source>
        <dbReference type="ARBA" id="ARBA00023237"/>
    </source>
</evidence>
<evidence type="ECO:0000256" key="3">
    <source>
        <dbReference type="ARBA" id="ARBA00022452"/>
    </source>
</evidence>
<protein>
    <submittedName>
        <fullName evidence="14">Flagellar motor protein MotB</fullName>
    </submittedName>
</protein>
<accession>A0A074M9X6</accession>
<comment type="subcellular location">
    <subcellularLocation>
        <location evidence="1">Cell outer membrane</location>
        <topology evidence="1">Multi-pass membrane protein</topology>
    </subcellularLocation>
</comment>
<dbReference type="Proteomes" id="UP000027647">
    <property type="component" value="Unassembled WGS sequence"/>
</dbReference>
<feature type="domain" description="OmpA-like" evidence="13">
    <location>
        <begin position="256"/>
        <end position="373"/>
    </location>
</feature>
<dbReference type="InterPro" id="IPR006665">
    <property type="entry name" value="OmpA-like"/>
</dbReference>
<evidence type="ECO:0000256" key="6">
    <source>
        <dbReference type="ARBA" id="ARBA00023065"/>
    </source>
</evidence>
<evidence type="ECO:0000256" key="2">
    <source>
        <dbReference type="ARBA" id="ARBA00022448"/>
    </source>
</evidence>
<dbReference type="InterPro" id="IPR011250">
    <property type="entry name" value="OMP/PagP_B-barrel"/>
</dbReference>
<keyword evidence="5 12" id="KW-0732">Signal</keyword>
<evidence type="ECO:0000259" key="13">
    <source>
        <dbReference type="PROSITE" id="PS51123"/>
    </source>
</evidence>
<dbReference type="eggNOG" id="COG2885">
    <property type="taxonomic scope" value="Bacteria"/>
</dbReference>
<dbReference type="InterPro" id="IPR027385">
    <property type="entry name" value="Beta-barrel_OMP"/>
</dbReference>
<organism evidence="14 15">
    <name type="scientific">Erythrobacter longus</name>
    <dbReference type="NCBI Taxonomy" id="1044"/>
    <lineage>
        <taxon>Bacteria</taxon>
        <taxon>Pseudomonadati</taxon>
        <taxon>Pseudomonadota</taxon>
        <taxon>Alphaproteobacteria</taxon>
        <taxon>Sphingomonadales</taxon>
        <taxon>Erythrobacteraceae</taxon>
        <taxon>Erythrobacter/Porphyrobacter group</taxon>
        <taxon>Erythrobacter</taxon>
    </lineage>
</organism>
<feature type="region of interest" description="Disordered" evidence="11">
    <location>
        <begin position="232"/>
        <end position="258"/>
    </location>
</feature>
<evidence type="ECO:0000313" key="14">
    <source>
        <dbReference type="EMBL" id="KEO91596.1"/>
    </source>
</evidence>
<feature type="signal peptide" evidence="12">
    <location>
        <begin position="1"/>
        <end position="21"/>
    </location>
</feature>
<keyword evidence="6" id="KW-0406">Ion transport</keyword>
<sequence>MNKKLLLLAGAAAVVAVPAQAREGQPYIGVDAGFVLGTDIDMDLESPVEEDRAARIDRDDGYEIGVVAGYDFGAFRLEADLSYRENDSERLEIITPGLSNATGLPIALNQTDIGNADVFAAMINGLVEFGNDDGFTVFAGGGAGVAHVEVSAGNDTIGVPISDGDTGFAYQALAGARVAVTDNVDLGLKYRYFVAQDVGIDARNVTELEADYESHSILASLIYNFGAPTPPPPPAPVAPPPPRPAPAAPPPPPPPPAPACNTGPYIVFFDFDQSNITADAATILDSAVTAYSNCGTASVMLAGHTDRSGSVTYNQALAQRRNASVTQYLAGKGIPSGRISAQAFGESQNRVPTEDGVRELQNRRVEVTYGPGSGM</sequence>
<dbReference type="PROSITE" id="PS51123">
    <property type="entry name" value="OMPA_2"/>
    <property type="match status" value="1"/>
</dbReference>
<comment type="caution">
    <text evidence="14">The sequence shown here is derived from an EMBL/GenBank/DDBJ whole genome shotgun (WGS) entry which is preliminary data.</text>
</comment>
<dbReference type="eggNOG" id="COG3637">
    <property type="taxonomic scope" value="Bacteria"/>
</dbReference>
<evidence type="ECO:0000256" key="11">
    <source>
        <dbReference type="SAM" id="MobiDB-lite"/>
    </source>
</evidence>
<dbReference type="PRINTS" id="PR01021">
    <property type="entry name" value="OMPADOMAIN"/>
</dbReference>
<keyword evidence="9" id="KW-0998">Cell outer membrane</keyword>
<dbReference type="Gene3D" id="3.30.1330.60">
    <property type="entry name" value="OmpA-like domain"/>
    <property type="match status" value="1"/>
</dbReference>
<evidence type="ECO:0000256" key="12">
    <source>
        <dbReference type="SAM" id="SignalP"/>
    </source>
</evidence>
<dbReference type="InterPro" id="IPR006664">
    <property type="entry name" value="OMP_bac"/>
</dbReference>
<dbReference type="Pfam" id="PF13505">
    <property type="entry name" value="OMP_b-brl"/>
    <property type="match status" value="1"/>
</dbReference>
<keyword evidence="15" id="KW-1185">Reference proteome</keyword>
<keyword evidence="3" id="KW-1134">Transmembrane beta strand</keyword>
<evidence type="ECO:0000256" key="8">
    <source>
        <dbReference type="ARBA" id="ARBA00023136"/>
    </source>
</evidence>
<dbReference type="SUPFAM" id="SSF56925">
    <property type="entry name" value="OMPA-like"/>
    <property type="match status" value="1"/>
</dbReference>
<dbReference type="PANTHER" id="PTHR30329:SF21">
    <property type="entry name" value="LIPOPROTEIN YIAD-RELATED"/>
    <property type="match status" value="1"/>
</dbReference>
<keyword evidence="4" id="KW-0812">Transmembrane</keyword>
<dbReference type="InterPro" id="IPR050330">
    <property type="entry name" value="Bact_OuterMem_StrucFunc"/>
</dbReference>
<dbReference type="PANTHER" id="PTHR30329">
    <property type="entry name" value="STATOR ELEMENT OF FLAGELLAR MOTOR COMPLEX"/>
    <property type="match status" value="1"/>
</dbReference>
<dbReference type="EMBL" id="JMIW01000001">
    <property type="protein sequence ID" value="KEO91596.1"/>
    <property type="molecule type" value="Genomic_DNA"/>
</dbReference>
<dbReference type="GO" id="GO:0015288">
    <property type="term" value="F:porin activity"/>
    <property type="evidence" value="ECO:0007669"/>
    <property type="project" value="UniProtKB-KW"/>
</dbReference>
<dbReference type="GO" id="GO:0009279">
    <property type="term" value="C:cell outer membrane"/>
    <property type="evidence" value="ECO:0007669"/>
    <property type="project" value="UniProtKB-SubCell"/>
</dbReference>
<dbReference type="Pfam" id="PF00691">
    <property type="entry name" value="OmpA"/>
    <property type="match status" value="1"/>
</dbReference>
<gene>
    <name evidence="14" type="ORF">EH31_02695</name>
</gene>
<dbReference type="Gene3D" id="2.40.160.20">
    <property type="match status" value="1"/>
</dbReference>
<proteinExistence type="predicted"/>
<dbReference type="SUPFAM" id="SSF103088">
    <property type="entry name" value="OmpA-like"/>
    <property type="match status" value="1"/>
</dbReference>
<dbReference type="OrthoDB" id="189250at2"/>
<keyword evidence="14" id="KW-0282">Flagellum</keyword>
<dbReference type="AlphaFoldDB" id="A0A074M9X6"/>
<evidence type="ECO:0000256" key="5">
    <source>
        <dbReference type="ARBA" id="ARBA00022729"/>
    </source>
</evidence>
<reference evidence="14 15" key="1">
    <citation type="submission" date="2014-04" db="EMBL/GenBank/DDBJ databases">
        <title>A comprehensive comparison of genomes of Erythrobacter spp. strains.</title>
        <authorList>
            <person name="Zheng Q."/>
        </authorList>
    </citation>
    <scope>NUCLEOTIDE SEQUENCE [LARGE SCALE GENOMIC DNA]</scope>
    <source>
        <strain evidence="14 15">DSM 6997</strain>
    </source>
</reference>
<evidence type="ECO:0000256" key="10">
    <source>
        <dbReference type="PROSITE-ProRule" id="PRU00473"/>
    </source>
</evidence>
<evidence type="ECO:0000256" key="4">
    <source>
        <dbReference type="ARBA" id="ARBA00022692"/>
    </source>
</evidence>
<dbReference type="GO" id="GO:0046930">
    <property type="term" value="C:pore complex"/>
    <property type="evidence" value="ECO:0007669"/>
    <property type="project" value="UniProtKB-KW"/>
</dbReference>
<dbReference type="InterPro" id="IPR036737">
    <property type="entry name" value="OmpA-like_sf"/>
</dbReference>
<keyword evidence="8 10" id="KW-0472">Membrane</keyword>
<dbReference type="GO" id="GO:0006811">
    <property type="term" value="P:monoatomic ion transport"/>
    <property type="evidence" value="ECO:0007669"/>
    <property type="project" value="UniProtKB-KW"/>
</dbReference>
<keyword evidence="2" id="KW-0813">Transport</keyword>
<evidence type="ECO:0000256" key="1">
    <source>
        <dbReference type="ARBA" id="ARBA00004571"/>
    </source>
</evidence>
<keyword evidence="7" id="KW-0626">Porin</keyword>
<evidence type="ECO:0000313" key="15">
    <source>
        <dbReference type="Proteomes" id="UP000027647"/>
    </source>
</evidence>
<dbReference type="RefSeq" id="WP_034957893.1">
    <property type="nucleotide sequence ID" value="NZ_JMIW01000001.1"/>
</dbReference>
<keyword evidence="14" id="KW-0969">Cilium</keyword>
<dbReference type="STRING" id="1044.EH31_02695"/>